<evidence type="ECO:0000256" key="4">
    <source>
        <dbReference type="ARBA" id="ARBA00022989"/>
    </source>
</evidence>
<reference evidence="7" key="2">
    <citation type="submission" date="2020-09" db="EMBL/GenBank/DDBJ databases">
        <authorList>
            <person name="Sun Q."/>
            <person name="Zhou Y."/>
        </authorList>
    </citation>
    <scope>NUCLEOTIDE SEQUENCE</scope>
    <source>
        <strain evidence="7">CGMCC 1.12987</strain>
    </source>
</reference>
<evidence type="ECO:0000256" key="5">
    <source>
        <dbReference type="ARBA" id="ARBA00023136"/>
    </source>
</evidence>
<keyword evidence="3 6" id="KW-0812">Transmembrane</keyword>
<gene>
    <name evidence="7" type="primary">rbn</name>
    <name evidence="7" type="ORF">GCM10010916_41710</name>
</gene>
<dbReference type="PANTHER" id="PTHR30213">
    <property type="entry name" value="INNER MEMBRANE PROTEIN YHJD"/>
    <property type="match status" value="1"/>
</dbReference>
<dbReference type="PANTHER" id="PTHR30213:SF0">
    <property type="entry name" value="UPF0761 MEMBRANE PROTEIN YIHY"/>
    <property type="match status" value="1"/>
</dbReference>
<keyword evidence="4 6" id="KW-1133">Transmembrane helix</keyword>
<proteinExistence type="predicted"/>
<comment type="caution">
    <text evidence="7">The sequence shown here is derived from an EMBL/GenBank/DDBJ whole genome shotgun (WGS) entry which is preliminary data.</text>
</comment>
<dbReference type="Proteomes" id="UP000644756">
    <property type="component" value="Unassembled WGS sequence"/>
</dbReference>
<feature type="transmembrane region" description="Helical" evidence="6">
    <location>
        <begin position="209"/>
        <end position="231"/>
    </location>
</feature>
<dbReference type="RefSeq" id="WP_188533010.1">
    <property type="nucleotide sequence ID" value="NZ_BMGR01000016.1"/>
</dbReference>
<comment type="subcellular location">
    <subcellularLocation>
        <location evidence="1">Cell membrane</location>
        <topology evidence="1">Multi-pass membrane protein</topology>
    </subcellularLocation>
</comment>
<evidence type="ECO:0000256" key="6">
    <source>
        <dbReference type="SAM" id="Phobius"/>
    </source>
</evidence>
<keyword evidence="8" id="KW-1185">Reference proteome</keyword>
<feature type="transmembrane region" description="Helical" evidence="6">
    <location>
        <begin position="133"/>
        <end position="158"/>
    </location>
</feature>
<dbReference type="EMBL" id="BMGR01000016">
    <property type="protein sequence ID" value="GGG20661.1"/>
    <property type="molecule type" value="Genomic_DNA"/>
</dbReference>
<feature type="transmembrane region" description="Helical" evidence="6">
    <location>
        <begin position="243"/>
        <end position="265"/>
    </location>
</feature>
<evidence type="ECO:0000256" key="3">
    <source>
        <dbReference type="ARBA" id="ARBA00022692"/>
    </source>
</evidence>
<keyword evidence="5 6" id="KW-0472">Membrane</keyword>
<evidence type="ECO:0000313" key="7">
    <source>
        <dbReference type="EMBL" id="GGG20661.1"/>
    </source>
</evidence>
<dbReference type="Pfam" id="PF03631">
    <property type="entry name" value="Virul_fac_BrkB"/>
    <property type="match status" value="1"/>
</dbReference>
<name>A0A917LG98_9BACL</name>
<feature type="transmembrane region" description="Helical" evidence="6">
    <location>
        <begin position="91"/>
        <end position="112"/>
    </location>
</feature>
<organism evidence="7 8">
    <name type="scientific">Paenibacillus abyssi</name>
    <dbReference type="NCBI Taxonomy" id="1340531"/>
    <lineage>
        <taxon>Bacteria</taxon>
        <taxon>Bacillati</taxon>
        <taxon>Bacillota</taxon>
        <taxon>Bacilli</taxon>
        <taxon>Bacillales</taxon>
        <taxon>Paenibacillaceae</taxon>
        <taxon>Paenibacillus</taxon>
    </lineage>
</organism>
<feature type="transmembrane region" description="Helical" evidence="6">
    <location>
        <begin position="178"/>
        <end position="197"/>
    </location>
</feature>
<dbReference type="InterPro" id="IPR017039">
    <property type="entry name" value="Virul_fac_BrkB"/>
</dbReference>
<feature type="transmembrane region" description="Helical" evidence="6">
    <location>
        <begin position="32"/>
        <end position="54"/>
    </location>
</feature>
<dbReference type="PIRSF" id="PIRSF035875">
    <property type="entry name" value="RNase_BN"/>
    <property type="match status" value="1"/>
</dbReference>
<sequence>MNSQRRFQLKTFAEQLYCRFRDDEVPALGAQLTYYLILSFFPFLIFLITIISFVQLSEAELMYAITRMLPDESGSIVTSILDEIRTGRSGALLSFGMLATIWAASNGINAIIKGLNKAYDEEENRPFWKVRGISILATLVLALIILTSLFMLIFGHMIGQQIFKALDYPGGFEILWRAAQYLIPLIIMIGVFMLLYRIAPNRVITFKEVVPGAVFATLGWIATSMLFSFYVSQFGSYTKTYGSIGGVIVLLIWLYLSSIIILLGGEINAALAFVREGKNKTECKTYGLELPFFKKKK</sequence>
<accession>A0A917LG98</accession>
<evidence type="ECO:0000313" key="8">
    <source>
        <dbReference type="Proteomes" id="UP000644756"/>
    </source>
</evidence>
<dbReference type="GO" id="GO:0005886">
    <property type="term" value="C:plasma membrane"/>
    <property type="evidence" value="ECO:0007669"/>
    <property type="project" value="UniProtKB-SubCell"/>
</dbReference>
<dbReference type="AlphaFoldDB" id="A0A917LG98"/>
<evidence type="ECO:0000256" key="1">
    <source>
        <dbReference type="ARBA" id="ARBA00004651"/>
    </source>
</evidence>
<keyword evidence="2" id="KW-1003">Cell membrane</keyword>
<reference evidence="7" key="1">
    <citation type="journal article" date="2014" name="Int. J. Syst. Evol. Microbiol.">
        <title>Complete genome sequence of Corynebacterium casei LMG S-19264T (=DSM 44701T), isolated from a smear-ripened cheese.</title>
        <authorList>
            <consortium name="US DOE Joint Genome Institute (JGI-PGF)"/>
            <person name="Walter F."/>
            <person name="Albersmeier A."/>
            <person name="Kalinowski J."/>
            <person name="Ruckert C."/>
        </authorList>
    </citation>
    <scope>NUCLEOTIDE SEQUENCE</scope>
    <source>
        <strain evidence="7">CGMCC 1.12987</strain>
    </source>
</reference>
<dbReference type="NCBIfam" id="TIGR00765">
    <property type="entry name" value="yihY_not_rbn"/>
    <property type="match status" value="1"/>
</dbReference>
<protein>
    <submittedName>
        <fullName evidence="7">Uncharacterized protein</fullName>
    </submittedName>
</protein>
<evidence type="ECO:0000256" key="2">
    <source>
        <dbReference type="ARBA" id="ARBA00022475"/>
    </source>
</evidence>